<name>A0A915KMN6_ROMCU</name>
<protein>
    <submittedName>
        <fullName evidence="2">Zinc finger PHD-type domain-containing protein</fullName>
    </submittedName>
</protein>
<dbReference type="WBParaSite" id="nRc.2.0.1.t40041-RA">
    <property type="protein sequence ID" value="nRc.2.0.1.t40041-RA"/>
    <property type="gene ID" value="nRc.2.0.1.g40041"/>
</dbReference>
<dbReference type="AlphaFoldDB" id="A0A915KMN6"/>
<organism evidence="1 2">
    <name type="scientific">Romanomermis culicivorax</name>
    <name type="common">Nematode worm</name>
    <dbReference type="NCBI Taxonomy" id="13658"/>
    <lineage>
        <taxon>Eukaryota</taxon>
        <taxon>Metazoa</taxon>
        <taxon>Ecdysozoa</taxon>
        <taxon>Nematoda</taxon>
        <taxon>Enoplea</taxon>
        <taxon>Dorylaimia</taxon>
        <taxon>Mermithida</taxon>
        <taxon>Mermithoidea</taxon>
        <taxon>Mermithidae</taxon>
        <taxon>Romanomermis</taxon>
    </lineage>
</organism>
<evidence type="ECO:0000313" key="1">
    <source>
        <dbReference type="Proteomes" id="UP000887565"/>
    </source>
</evidence>
<sequence length="130" mass="14122">MLIRKSWKKVNNDSNYTPLDRIRRALFGSVFESKIGLILIDLRSINGFGAKSIIDDSDNDDGENLTARAVCDKRGSRDAICANCLLEFHVDCAAKLNDDDDGGGGGGKIVASNGTSSKNAYFLCFSCYTE</sequence>
<reference evidence="2" key="1">
    <citation type="submission" date="2022-11" db="UniProtKB">
        <authorList>
            <consortium name="WormBaseParasite"/>
        </authorList>
    </citation>
    <scope>IDENTIFICATION</scope>
</reference>
<keyword evidence="1" id="KW-1185">Reference proteome</keyword>
<proteinExistence type="predicted"/>
<dbReference type="Proteomes" id="UP000887565">
    <property type="component" value="Unplaced"/>
</dbReference>
<accession>A0A915KMN6</accession>
<evidence type="ECO:0000313" key="2">
    <source>
        <dbReference type="WBParaSite" id="nRc.2.0.1.t40041-RA"/>
    </source>
</evidence>